<proteinExistence type="predicted"/>
<evidence type="ECO:0000256" key="2">
    <source>
        <dbReference type="SAM" id="MobiDB-lite"/>
    </source>
</evidence>
<dbReference type="SUPFAM" id="SSF49879">
    <property type="entry name" value="SMAD/FHA domain"/>
    <property type="match status" value="1"/>
</dbReference>
<accession>E2SAH8</accession>
<dbReference type="Pfam" id="PF00498">
    <property type="entry name" value="FHA"/>
    <property type="match status" value="1"/>
</dbReference>
<gene>
    <name evidence="5" type="ORF">HMPREF0063_10968</name>
</gene>
<dbReference type="InterPro" id="IPR042287">
    <property type="entry name" value="FhaA_N_sf"/>
</dbReference>
<dbReference type="Gene3D" id="2.60.200.20">
    <property type="match status" value="1"/>
</dbReference>
<organism evidence="5 6">
    <name type="scientific">Aeromicrobium marinum DSM 15272</name>
    <dbReference type="NCBI Taxonomy" id="585531"/>
    <lineage>
        <taxon>Bacteria</taxon>
        <taxon>Bacillati</taxon>
        <taxon>Actinomycetota</taxon>
        <taxon>Actinomycetes</taxon>
        <taxon>Propionibacteriales</taxon>
        <taxon>Nocardioidaceae</taxon>
        <taxon>Aeromicrobium</taxon>
    </lineage>
</organism>
<evidence type="ECO:0000256" key="3">
    <source>
        <dbReference type="SAM" id="Phobius"/>
    </source>
</evidence>
<feature type="region of interest" description="Disordered" evidence="2">
    <location>
        <begin position="314"/>
        <end position="333"/>
    </location>
</feature>
<dbReference type="SMART" id="SM00240">
    <property type="entry name" value="FHA"/>
    <property type="match status" value="1"/>
</dbReference>
<name>E2SAH8_9ACTN</name>
<dbReference type="Proteomes" id="UP000003111">
    <property type="component" value="Unassembled WGS sequence"/>
</dbReference>
<feature type="domain" description="FHA" evidence="4">
    <location>
        <begin position="240"/>
        <end position="289"/>
    </location>
</feature>
<dbReference type="InterPro" id="IPR008984">
    <property type="entry name" value="SMAD_FHA_dom_sf"/>
</dbReference>
<dbReference type="Pfam" id="PF12401">
    <property type="entry name" value="FhaA_N"/>
    <property type="match status" value="1"/>
</dbReference>
<dbReference type="InterPro" id="IPR000253">
    <property type="entry name" value="FHA_dom"/>
</dbReference>
<dbReference type="AlphaFoldDB" id="E2SAH8"/>
<dbReference type="CDD" id="cd00060">
    <property type="entry name" value="FHA"/>
    <property type="match status" value="1"/>
</dbReference>
<evidence type="ECO:0000313" key="5">
    <source>
        <dbReference type="EMBL" id="EFQ84252.1"/>
    </source>
</evidence>
<dbReference type="HOGENOM" id="CLU_833238_0_0_11"/>
<dbReference type="PROSITE" id="PS50006">
    <property type="entry name" value="FHA_DOMAIN"/>
    <property type="match status" value="1"/>
</dbReference>
<feature type="region of interest" description="Disordered" evidence="2">
    <location>
        <begin position="162"/>
        <end position="184"/>
    </location>
</feature>
<evidence type="ECO:0000259" key="4">
    <source>
        <dbReference type="PROSITE" id="PS50006"/>
    </source>
</evidence>
<dbReference type="STRING" id="585531.HMPREF0063_10968"/>
<reference evidence="5" key="1">
    <citation type="submission" date="2010-08" db="EMBL/GenBank/DDBJ databases">
        <authorList>
            <person name="Muzny D."/>
            <person name="Qin X."/>
            <person name="Buhay C."/>
            <person name="Dugan-Rocha S."/>
            <person name="Ding Y."/>
            <person name="Chen G."/>
            <person name="Hawes A."/>
            <person name="Holder M."/>
            <person name="Jhangiani S."/>
            <person name="Johnson A."/>
            <person name="Khan Z."/>
            <person name="Li Z."/>
            <person name="Liu W."/>
            <person name="Liu X."/>
            <person name="Perez L."/>
            <person name="Shen H."/>
            <person name="Wang Q."/>
            <person name="Watt J."/>
            <person name="Xi L."/>
            <person name="Xin Y."/>
            <person name="Zhou J."/>
            <person name="Deng J."/>
            <person name="Jiang H."/>
            <person name="Liu Y."/>
            <person name="Qu J."/>
            <person name="Song X.-Z."/>
            <person name="Zhang L."/>
            <person name="Villasana D."/>
            <person name="Johnson A."/>
            <person name="Liu J."/>
            <person name="Liyanage D."/>
            <person name="Lorensuhewa L."/>
            <person name="Robinson T."/>
            <person name="Song A."/>
            <person name="Song B.-B."/>
            <person name="Dinh H."/>
            <person name="Thornton R."/>
            <person name="Coyle M."/>
            <person name="Francisco L."/>
            <person name="Jackson L."/>
            <person name="Javaid M."/>
            <person name="Korchina V."/>
            <person name="Kovar C."/>
            <person name="Mata R."/>
            <person name="Mathew T."/>
            <person name="Ngo R."/>
            <person name="Nguyen L."/>
            <person name="Nguyen N."/>
            <person name="Okwuonu G."/>
            <person name="Ongeri F."/>
            <person name="Pham C."/>
            <person name="Simmons D."/>
            <person name="Wilczek-Boney K."/>
            <person name="Hale W."/>
            <person name="Jakkamsetti A."/>
            <person name="Pham P."/>
            <person name="Ruth R."/>
            <person name="San Lucas F."/>
            <person name="Warren J."/>
            <person name="Zhang J."/>
            <person name="Zhao Z."/>
            <person name="Zhou C."/>
            <person name="Zhu D."/>
            <person name="Lee S."/>
            <person name="Bess C."/>
            <person name="Blankenburg K."/>
            <person name="Forbes L."/>
            <person name="Fu Q."/>
            <person name="Gubbala S."/>
            <person name="Hirani K."/>
            <person name="Jayaseelan J.C."/>
            <person name="Lara F."/>
            <person name="Munidasa M."/>
            <person name="Palculict T."/>
            <person name="Patil S."/>
            <person name="Pu L.-L."/>
            <person name="Saada N."/>
            <person name="Tang L."/>
            <person name="Weissenberger G."/>
            <person name="Zhu Y."/>
            <person name="Hemphill L."/>
            <person name="Shang Y."/>
            <person name="Youmans B."/>
            <person name="Ayvaz T."/>
            <person name="Ross M."/>
            <person name="Santibanez J."/>
            <person name="Aqrawi P."/>
            <person name="Gross S."/>
            <person name="Joshi V."/>
            <person name="Fowler G."/>
            <person name="Nazareth L."/>
            <person name="Reid J."/>
            <person name="Worley K."/>
            <person name="Petrosino J."/>
            <person name="Highlander S."/>
            <person name="Gibbs R."/>
        </authorList>
    </citation>
    <scope>NUCLEOTIDE SEQUENCE [LARGE SCALE GENOMIC DNA]</scope>
    <source>
        <strain evidence="5">DSM 15272</strain>
    </source>
</reference>
<dbReference type="InterPro" id="IPR022128">
    <property type="entry name" value="FhaA_N"/>
</dbReference>
<dbReference type="eggNOG" id="COG1716">
    <property type="taxonomic scope" value="Bacteria"/>
</dbReference>
<dbReference type="EMBL" id="ACLF03000003">
    <property type="protein sequence ID" value="EFQ84252.1"/>
    <property type="molecule type" value="Genomic_DNA"/>
</dbReference>
<evidence type="ECO:0000313" key="6">
    <source>
        <dbReference type="Proteomes" id="UP000003111"/>
    </source>
</evidence>
<keyword evidence="3" id="KW-0812">Transmembrane</keyword>
<evidence type="ECO:0000256" key="1">
    <source>
        <dbReference type="ARBA" id="ARBA00022553"/>
    </source>
</evidence>
<sequence length="333" mass="35347">MFRRASTWARSDSEDDVMTSTLSGLLTSLIGLLVFVAVVAVALRVAQSVFGTDTKKAAATEVAAKLVSYPTGSAGVLRRRFVRALTGQHVIMPSGERLAFSELTVRLAPEDVDRLDPDGDLDRLGADGATVYLAHSRREGWAVPDEVTVTVQVDPGLRAGWVPPARGTRSARASDRPPRGFGWDVMVGPGPDPDVAAARPRPRPADHTARFPADSTVAVAGVLRLRRGDDVVSVPAGVDAVLGRHAASPLVLDDPEVSYRHAAVRLRSGDWQVKDLGSTNGTTVDGERVGDGQWTTLRDGAELRLAGVRVTATTTPSSDAQGTVHVEGLTTRR</sequence>
<keyword evidence="1" id="KW-0597">Phosphoprotein</keyword>
<keyword evidence="3" id="KW-0472">Membrane</keyword>
<keyword evidence="3" id="KW-1133">Transmembrane helix</keyword>
<protein>
    <submittedName>
        <fullName evidence="5">FHA domain protein</fullName>
    </submittedName>
</protein>
<keyword evidence="6" id="KW-1185">Reference proteome</keyword>
<dbReference type="PANTHER" id="PTHR23308">
    <property type="entry name" value="NUCLEAR INHIBITOR OF PROTEIN PHOSPHATASE-1"/>
    <property type="match status" value="1"/>
</dbReference>
<dbReference type="Gene3D" id="3.30.2320.60">
    <property type="entry name" value="FhaA, phosphopeptide-binding domain (DUF3662)"/>
    <property type="match status" value="1"/>
</dbReference>
<dbReference type="InterPro" id="IPR050923">
    <property type="entry name" value="Cell_Proc_Reg/RNA_Proc"/>
</dbReference>
<feature type="transmembrane region" description="Helical" evidence="3">
    <location>
        <begin position="21"/>
        <end position="43"/>
    </location>
</feature>
<comment type="caution">
    <text evidence="5">The sequence shown here is derived from an EMBL/GenBank/DDBJ whole genome shotgun (WGS) entry which is preliminary data.</text>
</comment>